<keyword evidence="2" id="KW-1185">Reference proteome</keyword>
<sequence length="115" mass="12766">MKLYHGTSKEFLQGIEDDGLDAPSYWGTRDQALEYAASYGENGILLVADIDEDDLKASIYVAQAMYDDSQIEVMPDEDDLAYSLEYLGGVTCHVTVHNFDVEFPTTTSGTDDEHT</sequence>
<reference evidence="2" key="1">
    <citation type="submission" date="2016-10" db="EMBL/GenBank/DDBJ databases">
        <authorList>
            <person name="Varghese N."/>
            <person name="Submissions S."/>
        </authorList>
    </citation>
    <scope>NUCLEOTIDE SEQUENCE [LARGE SCALE GENOMIC DNA]</scope>
    <source>
        <strain evidence="2">DSM 9751</strain>
    </source>
</reference>
<dbReference type="AlphaFoldDB" id="A0A1H5A6J7"/>
<gene>
    <name evidence="1" type="ORF">SAMN05216178_6982</name>
</gene>
<accession>A0A1H5A6J7</accession>
<evidence type="ECO:0000313" key="2">
    <source>
        <dbReference type="Proteomes" id="UP000198982"/>
    </source>
</evidence>
<dbReference type="Proteomes" id="UP000198982">
    <property type="component" value="Unassembled WGS sequence"/>
</dbReference>
<dbReference type="EMBL" id="FNTJ01000003">
    <property type="protein sequence ID" value="SED37250.1"/>
    <property type="molecule type" value="Genomic_DNA"/>
</dbReference>
<name>A0A1H5A6J7_9PSED</name>
<protein>
    <submittedName>
        <fullName evidence="1">Uncharacterized protein</fullName>
    </submittedName>
</protein>
<organism evidence="1 2">
    <name type="scientific">Pseudomonas saponiphila</name>
    <dbReference type="NCBI Taxonomy" id="556534"/>
    <lineage>
        <taxon>Bacteria</taxon>
        <taxon>Pseudomonadati</taxon>
        <taxon>Pseudomonadota</taxon>
        <taxon>Gammaproteobacteria</taxon>
        <taxon>Pseudomonadales</taxon>
        <taxon>Pseudomonadaceae</taxon>
        <taxon>Pseudomonas</taxon>
    </lineage>
</organism>
<dbReference type="RefSeq" id="WP_092320935.1">
    <property type="nucleotide sequence ID" value="NZ_FNTJ01000003.1"/>
</dbReference>
<proteinExistence type="predicted"/>
<evidence type="ECO:0000313" key="1">
    <source>
        <dbReference type="EMBL" id="SED37250.1"/>
    </source>
</evidence>